<evidence type="ECO:0000313" key="12">
    <source>
        <dbReference type="EMBL" id="GGX51617.1"/>
    </source>
</evidence>
<dbReference type="InterPro" id="IPR043461">
    <property type="entry name" value="LpxH-like"/>
</dbReference>
<evidence type="ECO:0000259" key="11">
    <source>
        <dbReference type="Pfam" id="PF00149"/>
    </source>
</evidence>
<comment type="similarity">
    <text evidence="10">Belongs to the LpxH family.</text>
</comment>
<feature type="binding site" evidence="10">
    <location>
        <position position="12"/>
    </location>
    <ligand>
        <name>Mn(2+)</name>
        <dbReference type="ChEBI" id="CHEBI:29035"/>
        <label>1</label>
    </ligand>
</feature>
<feature type="binding site" evidence="10">
    <location>
        <position position="198"/>
    </location>
    <ligand>
        <name>Mn(2+)</name>
        <dbReference type="ChEBI" id="CHEBI:29035"/>
        <label>2</label>
    </ligand>
</feature>
<feature type="binding site" evidence="10">
    <location>
        <position position="125"/>
    </location>
    <ligand>
        <name>substrate</name>
    </ligand>
</feature>
<dbReference type="Gene3D" id="3.60.21.10">
    <property type="match status" value="1"/>
</dbReference>
<keyword evidence="1 10" id="KW-1003">Cell membrane</keyword>
<comment type="function">
    <text evidence="10">Hydrolyzes the pyrophosphate bond of UDP-2,3-diacylglucosamine to yield 2,3-diacylglucosamine 1-phosphate (lipid X) and UMP by catalyzing the attack of water at the alpha-P atom. Involved in the biosynthesis of lipid A, a phosphorylated glycolipid that anchors the lipopolysaccharide to the outer membrane of the cell.</text>
</comment>
<name>A0A918N8P7_9GAMM</name>
<reference evidence="12" key="2">
    <citation type="submission" date="2020-09" db="EMBL/GenBank/DDBJ databases">
        <authorList>
            <person name="Sun Q."/>
            <person name="Kim S."/>
        </authorList>
    </citation>
    <scope>NUCLEOTIDE SEQUENCE</scope>
    <source>
        <strain evidence="12">KCTC 22169</strain>
    </source>
</reference>
<dbReference type="InterPro" id="IPR004843">
    <property type="entry name" value="Calcineurin-like_PHP"/>
</dbReference>
<organism evidence="12 13">
    <name type="scientific">Saccharospirillum salsuginis</name>
    <dbReference type="NCBI Taxonomy" id="418750"/>
    <lineage>
        <taxon>Bacteria</taxon>
        <taxon>Pseudomonadati</taxon>
        <taxon>Pseudomonadota</taxon>
        <taxon>Gammaproteobacteria</taxon>
        <taxon>Oceanospirillales</taxon>
        <taxon>Saccharospirillaceae</taxon>
        <taxon>Saccharospirillum</taxon>
    </lineage>
</organism>
<dbReference type="EC" id="3.6.1.54" evidence="10"/>
<dbReference type="InterPro" id="IPR029052">
    <property type="entry name" value="Metallo-depent_PP-like"/>
</dbReference>
<keyword evidence="2 10" id="KW-0444">Lipid biosynthesis</keyword>
<feature type="binding site" evidence="10">
    <location>
        <position position="117"/>
    </location>
    <ligand>
        <name>Mn(2+)</name>
        <dbReference type="ChEBI" id="CHEBI:29035"/>
        <label>2</label>
    </ligand>
</feature>
<keyword evidence="6 10" id="KW-0378">Hydrolase</keyword>
<keyword evidence="8 10" id="KW-0472">Membrane</keyword>
<feature type="binding site" evidence="10">
    <location>
        <begin position="82"/>
        <end position="83"/>
    </location>
    <ligand>
        <name>substrate</name>
    </ligand>
</feature>
<feature type="domain" description="Calcineurin-like phosphoesterase" evidence="11">
    <location>
        <begin position="8"/>
        <end position="201"/>
    </location>
</feature>
<reference evidence="12" key="1">
    <citation type="journal article" date="2014" name="Int. J. Syst. Evol. Microbiol.">
        <title>Complete genome sequence of Corynebacterium casei LMG S-19264T (=DSM 44701T), isolated from a smear-ripened cheese.</title>
        <authorList>
            <consortium name="US DOE Joint Genome Institute (JGI-PGF)"/>
            <person name="Walter F."/>
            <person name="Albersmeier A."/>
            <person name="Kalinowski J."/>
            <person name="Ruckert C."/>
        </authorList>
    </citation>
    <scope>NUCLEOTIDE SEQUENCE</scope>
    <source>
        <strain evidence="12">KCTC 22169</strain>
    </source>
</reference>
<feature type="binding site" evidence="10">
    <location>
        <position position="45"/>
    </location>
    <ligand>
        <name>Mn(2+)</name>
        <dbReference type="ChEBI" id="CHEBI:29035"/>
        <label>1</label>
    </ligand>
</feature>
<sequence length="245" mass="28147">MLSFDRAILISDLHLCDTRPAINRAFFEFLDHSASHYPALFILGDFFEYWVGDDAASAFHLDVADRLKRLSRDCSIFLMVGNRDFALGHDFAGRCGATLLDDPSRVRLAGRDWLLSHGDALCTDDVGYQRFRRVIRHPLVLGTLRRLPKGLRIRLAERLRASSQNRHRADANPYVDVNDTAVVRLLETQGVRGLIHGHTHMADWHEHWLDDGSKADRLVLGDWHDHGWCIRFDDAEPVLERFRID</sequence>
<keyword evidence="7 10" id="KW-0443">Lipid metabolism</keyword>
<keyword evidence="3 10" id="KW-0997">Cell inner membrane</keyword>
<dbReference type="GO" id="GO:0005737">
    <property type="term" value="C:cytoplasm"/>
    <property type="evidence" value="ECO:0007669"/>
    <property type="project" value="InterPro"/>
</dbReference>
<evidence type="ECO:0000313" key="13">
    <source>
        <dbReference type="Proteomes" id="UP000626148"/>
    </source>
</evidence>
<comment type="caution">
    <text evidence="12">The sequence shown here is derived from an EMBL/GenBank/DDBJ whole genome shotgun (WGS) entry which is preliminary data.</text>
</comment>
<comment type="pathway">
    <text evidence="10">Glycolipid biosynthesis; lipid IV(A) biosynthesis; lipid IV(A) from (3R)-3-hydroxytetradecanoyl-[acyl-carrier-protein] and UDP-N-acetyl-alpha-D-glucosamine: step 4/6.</text>
</comment>
<dbReference type="GO" id="GO:0008758">
    <property type="term" value="F:UDP-2,3-diacylglucosamine hydrolase activity"/>
    <property type="evidence" value="ECO:0007669"/>
    <property type="project" value="UniProtKB-UniRule"/>
</dbReference>
<feature type="binding site" evidence="10">
    <location>
        <position position="82"/>
    </location>
    <ligand>
        <name>Mn(2+)</name>
        <dbReference type="ChEBI" id="CHEBI:29035"/>
        <label>2</label>
    </ligand>
</feature>
<comment type="catalytic activity">
    <reaction evidence="10">
        <text>UDP-2-N,3-O-bis[(3R)-3-hydroxytetradecanoyl]-alpha-D-glucosamine + H2O = 2-N,3-O-bis[(3R)-3-hydroxytetradecanoyl]-alpha-D-glucosaminyl 1-phosphate + UMP + 2 H(+)</text>
        <dbReference type="Rhea" id="RHEA:25213"/>
        <dbReference type="ChEBI" id="CHEBI:15377"/>
        <dbReference type="ChEBI" id="CHEBI:15378"/>
        <dbReference type="ChEBI" id="CHEBI:57865"/>
        <dbReference type="ChEBI" id="CHEBI:57957"/>
        <dbReference type="ChEBI" id="CHEBI:78847"/>
        <dbReference type="EC" id="3.6.1.54"/>
    </reaction>
</comment>
<accession>A0A918N8P7</accession>
<feature type="binding site" evidence="10">
    <location>
        <position position="200"/>
    </location>
    <ligand>
        <name>Mn(2+)</name>
        <dbReference type="ChEBI" id="CHEBI:29035"/>
        <label>1</label>
    </ligand>
</feature>
<dbReference type="CDD" id="cd07398">
    <property type="entry name" value="MPP_YbbF-LpxH"/>
    <property type="match status" value="1"/>
</dbReference>
<dbReference type="Pfam" id="PF00149">
    <property type="entry name" value="Metallophos"/>
    <property type="match status" value="1"/>
</dbReference>
<feature type="binding site" evidence="10">
    <location>
        <position position="198"/>
    </location>
    <ligand>
        <name>substrate</name>
    </ligand>
</feature>
<evidence type="ECO:0000256" key="4">
    <source>
        <dbReference type="ARBA" id="ARBA00022556"/>
    </source>
</evidence>
<comment type="caution">
    <text evidence="10">Lacks conserved residue(s) required for the propagation of feature annotation.</text>
</comment>
<dbReference type="InterPro" id="IPR010138">
    <property type="entry name" value="UDP-diacylglucosamine_Hdrlase"/>
</dbReference>
<keyword evidence="13" id="KW-1185">Reference proteome</keyword>
<keyword evidence="5 10" id="KW-0479">Metal-binding</keyword>
<evidence type="ECO:0000256" key="1">
    <source>
        <dbReference type="ARBA" id="ARBA00022475"/>
    </source>
</evidence>
<keyword evidence="4 10" id="KW-0441">Lipid A biosynthesis</keyword>
<dbReference type="SUPFAM" id="SSF56300">
    <property type="entry name" value="Metallo-dependent phosphatases"/>
    <property type="match status" value="1"/>
</dbReference>
<keyword evidence="9 10" id="KW-0464">Manganese</keyword>
<feature type="binding site" evidence="10">
    <location>
        <position position="45"/>
    </location>
    <ligand>
        <name>Mn(2+)</name>
        <dbReference type="ChEBI" id="CHEBI:29035"/>
        <label>2</label>
    </ligand>
</feature>
<dbReference type="GO" id="GO:0019897">
    <property type="term" value="C:extrinsic component of plasma membrane"/>
    <property type="evidence" value="ECO:0007669"/>
    <property type="project" value="UniProtKB-UniRule"/>
</dbReference>
<evidence type="ECO:0000256" key="9">
    <source>
        <dbReference type="ARBA" id="ARBA00023211"/>
    </source>
</evidence>
<dbReference type="Proteomes" id="UP000626148">
    <property type="component" value="Unassembled WGS sequence"/>
</dbReference>
<dbReference type="NCBIfam" id="NF003743">
    <property type="entry name" value="PRK05340.1"/>
    <property type="match status" value="1"/>
</dbReference>
<evidence type="ECO:0000256" key="6">
    <source>
        <dbReference type="ARBA" id="ARBA00022801"/>
    </source>
</evidence>
<dbReference type="NCBIfam" id="TIGR01854">
    <property type="entry name" value="lipid_A_lpxH"/>
    <property type="match status" value="1"/>
</dbReference>
<evidence type="ECO:0000256" key="8">
    <source>
        <dbReference type="ARBA" id="ARBA00023136"/>
    </source>
</evidence>
<feature type="binding site" evidence="10">
    <location>
        <position position="163"/>
    </location>
    <ligand>
        <name>substrate</name>
    </ligand>
</feature>
<comment type="subcellular location">
    <subcellularLocation>
        <location evidence="10">Cell inner membrane</location>
        <topology evidence="10">Peripheral membrane protein</topology>
        <orientation evidence="10">Cytoplasmic side</orientation>
    </subcellularLocation>
</comment>
<dbReference type="PANTHER" id="PTHR34990:SF1">
    <property type="entry name" value="UDP-2,3-DIACYLGLUCOSAMINE HYDROLASE"/>
    <property type="match status" value="1"/>
</dbReference>
<proteinExistence type="inferred from homology"/>
<protein>
    <recommendedName>
        <fullName evidence="10">UDP-2,3-diacylglucosamine hydrolase</fullName>
        <ecNumber evidence="10">3.6.1.54</ecNumber>
    </recommendedName>
    <alternativeName>
        <fullName evidence="10">UDP-2,3-diacylglucosamine diphosphatase</fullName>
    </alternativeName>
</protein>
<evidence type="ECO:0000256" key="10">
    <source>
        <dbReference type="HAMAP-Rule" id="MF_00575"/>
    </source>
</evidence>
<dbReference type="RefSeq" id="WP_189608271.1">
    <property type="nucleotide sequence ID" value="NZ_BMXR01000004.1"/>
</dbReference>
<dbReference type="AlphaFoldDB" id="A0A918N8P7"/>
<evidence type="ECO:0000256" key="3">
    <source>
        <dbReference type="ARBA" id="ARBA00022519"/>
    </source>
</evidence>
<evidence type="ECO:0000256" key="5">
    <source>
        <dbReference type="ARBA" id="ARBA00022723"/>
    </source>
</evidence>
<evidence type="ECO:0000256" key="2">
    <source>
        <dbReference type="ARBA" id="ARBA00022516"/>
    </source>
</evidence>
<dbReference type="PANTHER" id="PTHR34990">
    <property type="entry name" value="UDP-2,3-DIACYLGLUCOSAMINE HYDROLASE-RELATED"/>
    <property type="match status" value="1"/>
</dbReference>
<gene>
    <name evidence="10 12" type="primary">lpxH</name>
    <name evidence="12" type="ORF">GCM10007392_18630</name>
</gene>
<dbReference type="GO" id="GO:0030145">
    <property type="term" value="F:manganese ion binding"/>
    <property type="evidence" value="ECO:0007669"/>
    <property type="project" value="UniProtKB-UniRule"/>
</dbReference>
<evidence type="ECO:0000256" key="7">
    <source>
        <dbReference type="ARBA" id="ARBA00023098"/>
    </source>
</evidence>
<feature type="binding site" evidence="10">
    <location>
        <position position="14"/>
    </location>
    <ligand>
        <name>Mn(2+)</name>
        <dbReference type="ChEBI" id="CHEBI:29035"/>
        <label>1</label>
    </ligand>
</feature>
<dbReference type="EMBL" id="BMXR01000004">
    <property type="protein sequence ID" value="GGX51617.1"/>
    <property type="molecule type" value="Genomic_DNA"/>
</dbReference>
<comment type="cofactor">
    <cofactor evidence="10">
        <name>Mn(2+)</name>
        <dbReference type="ChEBI" id="CHEBI:29035"/>
    </cofactor>
    <text evidence="10">Binds 2 Mn(2+) ions per subunit in a binuclear metal center.</text>
</comment>
<dbReference type="GO" id="GO:0009245">
    <property type="term" value="P:lipid A biosynthetic process"/>
    <property type="evidence" value="ECO:0007669"/>
    <property type="project" value="UniProtKB-UniRule"/>
</dbReference>
<dbReference type="HAMAP" id="MF_00575">
    <property type="entry name" value="LpxH"/>
    <property type="match status" value="1"/>
</dbReference>